<accession>A0A1F8C5L2</accession>
<protein>
    <submittedName>
        <fullName evidence="1">Uncharacterized protein</fullName>
    </submittedName>
</protein>
<evidence type="ECO:0000313" key="2">
    <source>
        <dbReference type="Proteomes" id="UP000178429"/>
    </source>
</evidence>
<dbReference type="Proteomes" id="UP000178429">
    <property type="component" value="Unassembled WGS sequence"/>
</dbReference>
<comment type="caution">
    <text evidence="1">The sequence shown here is derived from an EMBL/GenBank/DDBJ whole genome shotgun (WGS) entry which is preliminary data.</text>
</comment>
<proteinExistence type="predicted"/>
<gene>
    <name evidence="1" type="ORF">A2975_01630</name>
</gene>
<dbReference type="STRING" id="1802525.A2975_01630"/>
<dbReference type="InterPro" id="IPR027417">
    <property type="entry name" value="P-loop_NTPase"/>
</dbReference>
<dbReference type="Gene3D" id="3.40.50.300">
    <property type="entry name" value="P-loop containing nucleotide triphosphate hydrolases"/>
    <property type="match status" value="1"/>
</dbReference>
<evidence type="ECO:0000313" key="1">
    <source>
        <dbReference type="EMBL" id="OGM70955.1"/>
    </source>
</evidence>
<dbReference type="EMBL" id="MGHL01000001">
    <property type="protein sequence ID" value="OGM70955.1"/>
    <property type="molecule type" value="Genomic_DNA"/>
</dbReference>
<dbReference type="AlphaFoldDB" id="A0A1F8C5L2"/>
<reference evidence="1 2" key="1">
    <citation type="journal article" date="2016" name="Nat. Commun.">
        <title>Thousands of microbial genomes shed light on interconnected biogeochemical processes in an aquifer system.</title>
        <authorList>
            <person name="Anantharaman K."/>
            <person name="Brown C.T."/>
            <person name="Hug L.A."/>
            <person name="Sharon I."/>
            <person name="Castelle C.J."/>
            <person name="Probst A.J."/>
            <person name="Thomas B.C."/>
            <person name="Singh A."/>
            <person name="Wilkins M.J."/>
            <person name="Karaoz U."/>
            <person name="Brodie E.L."/>
            <person name="Williams K.H."/>
            <person name="Hubbard S.S."/>
            <person name="Banfield J.F."/>
        </authorList>
    </citation>
    <scope>NUCLEOTIDE SEQUENCE [LARGE SCALE GENOMIC DNA]</scope>
</reference>
<sequence>MLIRQILSKKISEKTTIIFIKTETMHQARIRAKKRDGADFDAQKFMLRLKEDREVLKKFKTNFDYLILNKKGKLKSVVSTIFNLTFLQPGS</sequence>
<name>A0A1F8C5L2_9BACT</name>
<organism evidence="1 2">
    <name type="scientific">Candidatus Woesebacteria bacterium RIFCSPLOWO2_01_FULL_44_14</name>
    <dbReference type="NCBI Taxonomy" id="1802525"/>
    <lineage>
        <taxon>Bacteria</taxon>
        <taxon>Candidatus Woeseibacteriota</taxon>
    </lineage>
</organism>